<name>A0A9X0BBT7_9EURO</name>
<dbReference type="InterPro" id="IPR038607">
    <property type="entry name" value="PhoD-like_sf"/>
</dbReference>
<dbReference type="Proteomes" id="UP001147747">
    <property type="component" value="Unassembled WGS sequence"/>
</dbReference>
<keyword evidence="3" id="KW-1185">Reference proteome</keyword>
<gene>
    <name evidence="2" type="ORF">N7509_003907</name>
</gene>
<protein>
    <recommendedName>
        <fullName evidence="1">PhoD-like phosphatase metallophosphatase domain-containing protein</fullName>
    </recommendedName>
</protein>
<dbReference type="AlphaFoldDB" id="A0A9X0BBT7"/>
<reference evidence="2" key="1">
    <citation type="submission" date="2022-12" db="EMBL/GenBank/DDBJ databases">
        <authorList>
            <person name="Petersen C."/>
        </authorList>
    </citation>
    <scope>NUCLEOTIDE SEQUENCE</scope>
    <source>
        <strain evidence="2">IBT 29677</strain>
    </source>
</reference>
<comment type="caution">
    <text evidence="2">The sequence shown here is derived from an EMBL/GenBank/DDBJ whole genome shotgun (WGS) entry which is preliminary data.</text>
</comment>
<dbReference type="Gene3D" id="3.60.21.70">
    <property type="entry name" value="PhoD-like phosphatase"/>
    <property type="match status" value="1"/>
</dbReference>
<dbReference type="SUPFAM" id="SSF56300">
    <property type="entry name" value="Metallo-dependent phosphatases"/>
    <property type="match status" value="1"/>
</dbReference>
<dbReference type="PANTHER" id="PTHR43606:SF7">
    <property type="entry name" value="PHOSPHATASE, PUTATIVE (AFU_ORTHOLOGUE AFUA_6G08710)-RELATED"/>
    <property type="match status" value="1"/>
</dbReference>
<dbReference type="OrthoDB" id="9992270at2759"/>
<dbReference type="GeneID" id="81367524"/>
<accession>A0A9X0BBT7</accession>
<dbReference type="InterPro" id="IPR052900">
    <property type="entry name" value="Phospholipid_Metab_Enz"/>
</dbReference>
<dbReference type="EMBL" id="JAPZBU010000005">
    <property type="protein sequence ID" value="KAJ5404036.1"/>
    <property type="molecule type" value="Genomic_DNA"/>
</dbReference>
<dbReference type="InterPro" id="IPR029052">
    <property type="entry name" value="Metallo-depent_PP-like"/>
</dbReference>
<feature type="domain" description="PhoD-like phosphatase metallophosphatase" evidence="1">
    <location>
        <begin position="2"/>
        <end position="68"/>
    </location>
</feature>
<evidence type="ECO:0000313" key="3">
    <source>
        <dbReference type="Proteomes" id="UP001147747"/>
    </source>
</evidence>
<proteinExistence type="predicted"/>
<evidence type="ECO:0000259" key="1">
    <source>
        <dbReference type="Pfam" id="PF09423"/>
    </source>
</evidence>
<reference evidence="2" key="2">
    <citation type="journal article" date="2023" name="IMA Fungus">
        <title>Comparative genomic study of the Penicillium genus elucidates a diverse pangenome and 15 lateral gene transfer events.</title>
        <authorList>
            <person name="Petersen C."/>
            <person name="Sorensen T."/>
            <person name="Nielsen M.R."/>
            <person name="Sondergaard T.E."/>
            <person name="Sorensen J.L."/>
            <person name="Fitzpatrick D.A."/>
            <person name="Frisvad J.C."/>
            <person name="Nielsen K.L."/>
        </authorList>
    </citation>
    <scope>NUCLEOTIDE SEQUENCE</scope>
    <source>
        <strain evidence="2">IBT 29677</strain>
    </source>
</reference>
<dbReference type="RefSeq" id="XP_056491278.1">
    <property type="nucleotide sequence ID" value="XM_056628544.1"/>
</dbReference>
<organism evidence="2 3">
    <name type="scientific">Penicillium cosmopolitanum</name>
    <dbReference type="NCBI Taxonomy" id="1131564"/>
    <lineage>
        <taxon>Eukaryota</taxon>
        <taxon>Fungi</taxon>
        <taxon>Dikarya</taxon>
        <taxon>Ascomycota</taxon>
        <taxon>Pezizomycotina</taxon>
        <taxon>Eurotiomycetes</taxon>
        <taxon>Eurotiomycetidae</taxon>
        <taxon>Eurotiales</taxon>
        <taxon>Aspergillaceae</taxon>
        <taxon>Penicillium</taxon>
    </lineage>
</organism>
<dbReference type="InterPro" id="IPR018946">
    <property type="entry name" value="PhoD-like_MPP"/>
</dbReference>
<dbReference type="Pfam" id="PF09423">
    <property type="entry name" value="PhoD"/>
    <property type="match status" value="2"/>
</dbReference>
<evidence type="ECO:0000313" key="2">
    <source>
        <dbReference type="EMBL" id="KAJ5404036.1"/>
    </source>
</evidence>
<feature type="domain" description="PhoD-like phosphatase metallophosphatase" evidence="1">
    <location>
        <begin position="80"/>
        <end position="167"/>
    </location>
</feature>
<dbReference type="PANTHER" id="PTHR43606">
    <property type="entry name" value="PHOSPHATASE, PUTATIVE (AFU_ORTHOLOGUE AFUA_6G08710)-RELATED"/>
    <property type="match status" value="1"/>
</dbReference>
<sequence length="185" mass="20906">MDDNLRIWRNFKLGNLVDLINLDTRQYDRSITHTYANTNYINKIKDDAGRTLMGIRQEAWLQRNLIKSVVLTGASSVVKSILHDNNSGNNIVIAGDTHVNWVSDLAWLDYSPYDSSRGPAPSKTTVSAANDTSKLVFTDSEWLHWSEGYYRAYFELNITPEQVGAQFFGMPTTKERNAGEISLAN</sequence>